<feature type="non-terminal residue" evidence="10">
    <location>
        <position position="908"/>
    </location>
</feature>
<dbReference type="GO" id="GO:0043813">
    <property type="term" value="F:phosphatidylinositol-3,5-bisphosphate 5-phosphatase activity"/>
    <property type="evidence" value="ECO:0007669"/>
    <property type="project" value="TreeGrafter"/>
</dbReference>
<name>A0A1E4TW85_PACTA</name>
<dbReference type="GO" id="GO:0015031">
    <property type="term" value="P:protein transport"/>
    <property type="evidence" value="ECO:0007669"/>
    <property type="project" value="UniProtKB-KW"/>
</dbReference>
<gene>
    <name evidence="10" type="ORF">PACTADRAFT_40792</name>
</gene>
<evidence type="ECO:0000256" key="4">
    <source>
        <dbReference type="ARBA" id="ARBA00013044"/>
    </source>
</evidence>
<evidence type="ECO:0000256" key="5">
    <source>
        <dbReference type="ARBA" id="ARBA00022448"/>
    </source>
</evidence>
<comment type="similarity">
    <text evidence="2">Belongs to the synaptojanin family.</text>
</comment>
<dbReference type="SUPFAM" id="SSF56219">
    <property type="entry name" value="DNase I-like"/>
    <property type="match status" value="1"/>
</dbReference>
<dbReference type="InterPro" id="IPR036691">
    <property type="entry name" value="Endo/exonu/phosph_ase_sf"/>
</dbReference>
<dbReference type="Pfam" id="PF22669">
    <property type="entry name" value="Exo_endo_phos2"/>
    <property type="match status" value="1"/>
</dbReference>
<evidence type="ECO:0000256" key="8">
    <source>
        <dbReference type="ARBA" id="ARBA00022927"/>
    </source>
</evidence>
<evidence type="ECO:0000313" key="10">
    <source>
        <dbReference type="EMBL" id="ODV96001.1"/>
    </source>
</evidence>
<dbReference type="InterPro" id="IPR046985">
    <property type="entry name" value="IP5"/>
</dbReference>
<evidence type="ECO:0000256" key="3">
    <source>
        <dbReference type="ARBA" id="ARBA00009678"/>
    </source>
</evidence>
<keyword evidence="5" id="KW-0813">Transport</keyword>
<feature type="domain" description="SAC" evidence="9">
    <location>
        <begin position="138"/>
        <end position="472"/>
    </location>
</feature>
<comment type="subcellular location">
    <subcellularLocation>
        <location evidence="1">Cytoplasm</location>
    </subcellularLocation>
</comment>
<reference evidence="11" key="1">
    <citation type="submission" date="2016-05" db="EMBL/GenBank/DDBJ databases">
        <title>Comparative genomics of biotechnologically important yeasts.</title>
        <authorList>
            <consortium name="DOE Joint Genome Institute"/>
            <person name="Riley R."/>
            <person name="Haridas S."/>
            <person name="Wolfe K.H."/>
            <person name="Lopes M.R."/>
            <person name="Hittinger C.T."/>
            <person name="Goker M."/>
            <person name="Salamov A."/>
            <person name="Wisecaver J."/>
            <person name="Long T.M."/>
            <person name="Aerts A.L."/>
            <person name="Barry K."/>
            <person name="Choi C."/>
            <person name="Clum A."/>
            <person name="Coughlan A.Y."/>
            <person name="Deshpande S."/>
            <person name="Douglass A.P."/>
            <person name="Hanson S.J."/>
            <person name="Klenk H.-P."/>
            <person name="Labutti K."/>
            <person name="Lapidus A."/>
            <person name="Lindquist E."/>
            <person name="Lipzen A."/>
            <person name="Meier-Kolthoff J.P."/>
            <person name="Ohm R.A."/>
            <person name="Otillar R.P."/>
            <person name="Pangilinan J."/>
            <person name="Peng Y."/>
            <person name="Rokas A."/>
            <person name="Rosa C.A."/>
            <person name="Scheuner C."/>
            <person name="Sibirny A.A."/>
            <person name="Slot J.C."/>
            <person name="Stielow J.B."/>
            <person name="Sun H."/>
            <person name="Kurtzman C.P."/>
            <person name="Blackwell M."/>
            <person name="Grigoriev I.V."/>
            <person name="Jeffries T.W."/>
        </authorList>
    </citation>
    <scope>NUCLEOTIDE SEQUENCE [LARGE SCALE GENOMIC DNA]</scope>
    <source>
        <strain evidence="11">NRRL Y-2460</strain>
    </source>
</reference>
<sequence>MQLLINEKSRVIALVSRTYILLFQHMKDESNKVRIELQSKESFNDKHFKKFSKHKIHGFLGLINVNDDVFLCVITGKAEVANPLPGQTVNKIFAVEFHCLNRNTWDFIQIDNNGYPSMSNFDPQNSKQRFEQHPCFELRKLLGNGSFYYSSDFDLTSALQSRGVTNDSLSLDDFQQQYMWNSFMMKQVISFRNQLGSSEKNILDYNGFLTTVIRGFAETFQTHIKNLKTQVTIISKQSWKRAGTRFNARGIDDDGNVANFVETEFILSCNKVVYSFTEVRGSVPVFWEQDTALISPKVAVTRSKEATQPVFEKHFHGLFEKYGPVHVVNLLSKTKPSEYELSKRYKSHVTTLSQQDAQIAYTEFDFHAKAGKNFELANKIIPMLENSLLEFGYFSYDLINNEILTHQTGVFRVNCLDCLDRTNVIQQLLSNCALNLFFKDNNIPTSYEMDLVTKHNTLWADNGDAISQIYTGTNALKSSYTRSGKMGFAGMLSDATKSVSRMYINNFQDKGKQMTIDTLLGKLENQVPVQIFDPINDYVIEELDKFSSKFTKYTNITVFTGTYNLAGVSKVGDLTEWLFPQENNGISPDIVILGFQEVLELNAQNLINNDKSQSVYWQKVVGDQLNSGITGDTYVLLRAEQMTSIMLLFFVKSDKMPFIKNVEGATKKTGLGGMAANKGGVALRFDYSDSSFCVVNSHLAAGVKAIEERCNDFETISNGISFSRGKKVKDHESVIWLGDLNFRIDLSNEEVRSCISSSNLNYLLQYDQLKHEMNVKNGFFKKFFEAKIDFKPTYKFDKMSNYYDSSEKARVPSWTDRVIYYGKNLHQLNYNSCETIMFSDHRPVYGTFEAKVKIIDQALRHKIKHELYMNYKGAHKDELNSGSLIDLEDLEGSSPSLLSDSRETSSLS</sequence>
<dbReference type="GO" id="GO:0016020">
    <property type="term" value="C:membrane"/>
    <property type="evidence" value="ECO:0007669"/>
    <property type="project" value="TreeGrafter"/>
</dbReference>
<dbReference type="Proteomes" id="UP000094236">
    <property type="component" value="Unassembled WGS sequence"/>
</dbReference>
<dbReference type="FunFam" id="3.60.10.10:FF:000029">
    <property type="entry name" value="Inositol polyphosphate 5-phosphatase"/>
    <property type="match status" value="1"/>
</dbReference>
<dbReference type="GO" id="GO:0004439">
    <property type="term" value="F:phosphatidylinositol-4,5-bisphosphate 5-phosphatase activity"/>
    <property type="evidence" value="ECO:0007669"/>
    <property type="project" value="UniProtKB-EC"/>
</dbReference>
<accession>A0A1E4TW85</accession>
<dbReference type="PANTHER" id="PTHR11200:SF257">
    <property type="entry name" value="PHOSPHOINOSITIDE 5-PHOSPHATASE"/>
    <property type="match status" value="1"/>
</dbReference>
<keyword evidence="6" id="KW-0963">Cytoplasm</keyword>
<dbReference type="PROSITE" id="PS50275">
    <property type="entry name" value="SAC"/>
    <property type="match status" value="1"/>
</dbReference>
<keyword evidence="8" id="KW-0653">Protein transport</keyword>
<dbReference type="SMART" id="SM00128">
    <property type="entry name" value="IPPc"/>
    <property type="match status" value="1"/>
</dbReference>
<dbReference type="EC" id="3.1.3.36" evidence="4"/>
<evidence type="ECO:0000256" key="2">
    <source>
        <dbReference type="ARBA" id="ARBA00008943"/>
    </source>
</evidence>
<dbReference type="STRING" id="669874.A0A1E4TW85"/>
<protein>
    <recommendedName>
        <fullName evidence="4">phosphoinositide 5-phosphatase</fullName>
        <ecNumber evidence="4">3.1.3.36</ecNumber>
    </recommendedName>
</protein>
<evidence type="ECO:0000256" key="6">
    <source>
        <dbReference type="ARBA" id="ARBA00022490"/>
    </source>
</evidence>
<keyword evidence="11" id="KW-1185">Reference proteome</keyword>
<organism evidence="10 11">
    <name type="scientific">Pachysolen tannophilus NRRL Y-2460</name>
    <dbReference type="NCBI Taxonomy" id="669874"/>
    <lineage>
        <taxon>Eukaryota</taxon>
        <taxon>Fungi</taxon>
        <taxon>Dikarya</taxon>
        <taxon>Ascomycota</taxon>
        <taxon>Saccharomycotina</taxon>
        <taxon>Pichiomycetes</taxon>
        <taxon>Pachysolenaceae</taxon>
        <taxon>Pachysolen</taxon>
    </lineage>
</organism>
<keyword evidence="7" id="KW-0378">Hydrolase</keyword>
<dbReference type="PANTHER" id="PTHR11200">
    <property type="entry name" value="INOSITOL 5-PHOSPHATASE"/>
    <property type="match status" value="1"/>
</dbReference>
<dbReference type="OrthoDB" id="405996at2759"/>
<dbReference type="GO" id="GO:0005737">
    <property type="term" value="C:cytoplasm"/>
    <property type="evidence" value="ECO:0007669"/>
    <property type="project" value="UniProtKB-SubCell"/>
</dbReference>
<comment type="similarity">
    <text evidence="3">In the central section; belongs to the inositol 1,4,5-trisphosphate 5-phosphatase family.</text>
</comment>
<evidence type="ECO:0000313" key="11">
    <source>
        <dbReference type="Proteomes" id="UP000094236"/>
    </source>
</evidence>
<proteinExistence type="inferred from homology"/>
<evidence type="ECO:0000259" key="9">
    <source>
        <dbReference type="PROSITE" id="PS50275"/>
    </source>
</evidence>
<dbReference type="EMBL" id="KV454013">
    <property type="protein sequence ID" value="ODV96001.1"/>
    <property type="molecule type" value="Genomic_DNA"/>
</dbReference>
<dbReference type="AlphaFoldDB" id="A0A1E4TW85"/>
<dbReference type="GO" id="GO:0046856">
    <property type="term" value="P:phosphatidylinositol dephosphorylation"/>
    <property type="evidence" value="ECO:0007669"/>
    <property type="project" value="InterPro"/>
</dbReference>
<dbReference type="InterPro" id="IPR000300">
    <property type="entry name" value="IPPc"/>
</dbReference>
<dbReference type="Gene3D" id="3.60.10.10">
    <property type="entry name" value="Endonuclease/exonuclease/phosphatase"/>
    <property type="match status" value="1"/>
</dbReference>
<dbReference type="InterPro" id="IPR002013">
    <property type="entry name" value="SAC_dom"/>
</dbReference>
<evidence type="ECO:0000256" key="7">
    <source>
        <dbReference type="ARBA" id="ARBA00022801"/>
    </source>
</evidence>
<dbReference type="Pfam" id="PF02383">
    <property type="entry name" value="Syja_N"/>
    <property type="match status" value="1"/>
</dbReference>
<evidence type="ECO:0000256" key="1">
    <source>
        <dbReference type="ARBA" id="ARBA00004496"/>
    </source>
</evidence>